<evidence type="ECO:0000313" key="12">
    <source>
        <dbReference type="EMBL" id="ODC02389.1"/>
    </source>
</evidence>
<dbReference type="AlphaFoldDB" id="A0A1E2V5Y2"/>
<keyword evidence="13" id="KW-1185">Reference proteome</keyword>
<dbReference type="GO" id="GO:0006629">
    <property type="term" value="P:lipid metabolic process"/>
    <property type="evidence" value="ECO:0007669"/>
    <property type="project" value="UniProtKB-KW"/>
</dbReference>
<protein>
    <recommendedName>
        <fullName evidence="8">L-ornithine N(alpha)-acyltransferase</fullName>
        <ecNumber evidence="7">2.3.2.30</ecNumber>
    </recommendedName>
</protein>
<evidence type="ECO:0000256" key="10">
    <source>
        <dbReference type="ARBA" id="ARBA00047785"/>
    </source>
</evidence>
<dbReference type="Pfam" id="PF13444">
    <property type="entry name" value="Acetyltransf_5"/>
    <property type="match status" value="1"/>
</dbReference>
<evidence type="ECO:0000256" key="4">
    <source>
        <dbReference type="ARBA" id="ARBA00023098"/>
    </source>
</evidence>
<evidence type="ECO:0000259" key="11">
    <source>
        <dbReference type="SMART" id="SM00563"/>
    </source>
</evidence>
<evidence type="ECO:0000256" key="7">
    <source>
        <dbReference type="ARBA" id="ARBA00039058"/>
    </source>
</evidence>
<feature type="domain" description="Phospholipid/glycerol acyltransferase" evidence="11">
    <location>
        <begin position="82"/>
        <end position="199"/>
    </location>
</feature>
<reference evidence="12 13" key="1">
    <citation type="submission" date="2016-08" db="EMBL/GenBank/DDBJ databases">
        <authorList>
            <person name="Seilhamer J.J."/>
        </authorList>
    </citation>
    <scope>NUCLEOTIDE SEQUENCE [LARGE SCALE GENOMIC DNA]</scope>
    <source>
        <strain evidence="12 13">PH27A</strain>
    </source>
</reference>
<evidence type="ECO:0000256" key="3">
    <source>
        <dbReference type="ARBA" id="ARBA00022679"/>
    </source>
</evidence>
<organism evidence="12 13">
    <name type="scientific">Terasakiispira papahanaumokuakeensis</name>
    <dbReference type="NCBI Taxonomy" id="197479"/>
    <lineage>
        <taxon>Bacteria</taxon>
        <taxon>Pseudomonadati</taxon>
        <taxon>Pseudomonadota</taxon>
        <taxon>Gammaproteobacteria</taxon>
        <taxon>Oceanospirillales</taxon>
        <taxon>Terasakiispira</taxon>
    </lineage>
</organism>
<dbReference type="STRING" id="197479.BFW38_01355"/>
<keyword evidence="2" id="KW-0444">Lipid biosynthesis</keyword>
<evidence type="ECO:0000256" key="9">
    <source>
        <dbReference type="ARBA" id="ARBA00045724"/>
    </source>
</evidence>
<dbReference type="InterPro" id="IPR002123">
    <property type="entry name" value="Plipid/glycerol_acylTrfase"/>
</dbReference>
<evidence type="ECO:0000256" key="6">
    <source>
        <dbReference type="ARBA" id="ARBA00038095"/>
    </source>
</evidence>
<evidence type="ECO:0000256" key="5">
    <source>
        <dbReference type="ARBA" id="ARBA00023315"/>
    </source>
</evidence>
<dbReference type="RefSeq" id="WP_068996774.1">
    <property type="nucleotide sequence ID" value="NZ_MDTQ01000001.1"/>
</dbReference>
<evidence type="ECO:0000256" key="2">
    <source>
        <dbReference type="ARBA" id="ARBA00022516"/>
    </source>
</evidence>
<keyword evidence="5" id="KW-0012">Acyltransferase</keyword>
<comment type="pathway">
    <text evidence="1">Lipid metabolism.</text>
</comment>
<dbReference type="Proteomes" id="UP000094291">
    <property type="component" value="Unassembled WGS sequence"/>
</dbReference>
<keyword evidence="4" id="KW-0443">Lipid metabolism</keyword>
<dbReference type="OrthoDB" id="1113830at2"/>
<dbReference type="PANTHER" id="PTHR37323:SF1">
    <property type="entry name" value="L-ORNITHINE N(ALPHA)-ACYLTRANSFERASE"/>
    <property type="match status" value="1"/>
</dbReference>
<comment type="caution">
    <text evidence="12">The sequence shown here is derived from an EMBL/GenBank/DDBJ whole genome shotgun (WGS) entry which is preliminary data.</text>
</comment>
<dbReference type="SUPFAM" id="SSF69593">
    <property type="entry name" value="Glycerol-3-phosphate (1)-acyltransferase"/>
    <property type="match status" value="1"/>
</dbReference>
<evidence type="ECO:0000256" key="8">
    <source>
        <dbReference type="ARBA" id="ARBA00039866"/>
    </source>
</evidence>
<dbReference type="Pfam" id="PF19576">
    <property type="entry name" value="Acyltransf_2"/>
    <property type="match status" value="1"/>
</dbReference>
<dbReference type="InterPro" id="IPR052351">
    <property type="entry name" value="Ornithine_N-alpha-AT"/>
</dbReference>
<keyword evidence="3 12" id="KW-0808">Transferase</keyword>
<comment type="similarity">
    <text evidence="6">Belongs to the acetyltransferase family. OlsB subfamily.</text>
</comment>
<evidence type="ECO:0000313" key="13">
    <source>
        <dbReference type="Proteomes" id="UP000094291"/>
    </source>
</evidence>
<evidence type="ECO:0000256" key="1">
    <source>
        <dbReference type="ARBA" id="ARBA00005189"/>
    </source>
</evidence>
<dbReference type="EMBL" id="MDTQ01000001">
    <property type="protein sequence ID" value="ODC02389.1"/>
    <property type="molecule type" value="Genomic_DNA"/>
</dbReference>
<dbReference type="SUPFAM" id="SSF55729">
    <property type="entry name" value="Acyl-CoA N-acyltransferases (Nat)"/>
    <property type="match status" value="1"/>
</dbReference>
<name>A0A1E2V5Y2_9GAMM</name>
<dbReference type="GO" id="GO:0043810">
    <property type="term" value="F:ornithine-acyl [acyl carrier protein] N-acyltransferase activity"/>
    <property type="evidence" value="ECO:0007669"/>
    <property type="project" value="UniProtKB-EC"/>
</dbReference>
<comment type="function">
    <text evidence="9">Catalyzes the first step in the biosynthesis of ornithine lipids, which are phosphorus-free membrane lipids. Catalyzes the 3-hydroxyacyl-acyl carrier protein-dependent acylation of ornithine to form lyso-ornithine lipid (LOL).</text>
</comment>
<comment type="catalytic activity">
    <reaction evidence="10">
        <text>a (3R)-hydroxyacyl-[ACP] + L-ornithine = a lyso-ornithine lipid + holo-[ACP] + H(+)</text>
        <dbReference type="Rhea" id="RHEA:20633"/>
        <dbReference type="Rhea" id="RHEA-COMP:9685"/>
        <dbReference type="Rhea" id="RHEA-COMP:9945"/>
        <dbReference type="ChEBI" id="CHEBI:15378"/>
        <dbReference type="ChEBI" id="CHEBI:46911"/>
        <dbReference type="ChEBI" id="CHEBI:64479"/>
        <dbReference type="ChEBI" id="CHEBI:78827"/>
        <dbReference type="ChEBI" id="CHEBI:138482"/>
        <dbReference type="EC" id="2.3.2.30"/>
    </reaction>
    <physiologicalReaction direction="left-to-right" evidence="10">
        <dbReference type="Rhea" id="RHEA:20634"/>
    </physiologicalReaction>
</comment>
<proteinExistence type="inferred from homology"/>
<dbReference type="EC" id="2.3.2.30" evidence="7"/>
<accession>A0A1E2V5Y2</accession>
<sequence>MLNIEHVIRDRFPQLADKPALIRQPTVSLLKRLTHESEVNHFLSAHQDAGPFEFVDEVLERFQISYQVSDRQRENIPTEGRVVIVANHPLGTLDGLALLKLVGEVRRDVKIVANDMLMHFEPLSPLLLAIDVVSQKRYRAASQKVVDALTAEEAVIIFPAGEVSRAGPTGIKDGRWQSGFLHFARKTNAPILPVHVSARNSALFYSLCLLYRPIGSLLLVNEMFKKHAVDIPIRIGELIPLERFDVQDLSTRTKIKLLRKHVYRLAKGKPPLFVTEKSIAHPEDCQAVRTELRQGERLGSTADGKQIWLLGYAPDSAVMREIGRLREMTFRRVGEGTGSRRDLDAYDREYRHLILWDDEALEIVGAYRIAEAGELLKRHGRSGLYSASLFRYGDAIIPQLAEGIELGRSFVQPRYWGKRSLDYLWFGIGAYLRSRPHIKWMFGPVTLSNSLPTQAKDLLVTYYRHYYGHNDPSTGAMANAPYRISAVGQREAESIFEFKDAREDFIALRERLDLYGVTVPTLYKQYTEVCEEGGVRFLDFSVDADFGYCIDGLVMVDIDKLKPRKRERYMGRLDSASDA</sequence>
<dbReference type="InterPro" id="IPR045746">
    <property type="entry name" value="ACT14924-like_Acyltransf_dom"/>
</dbReference>
<dbReference type="PANTHER" id="PTHR37323">
    <property type="entry name" value="GCN5-RELATED N-ACETYLTRANSFERASE"/>
    <property type="match status" value="1"/>
</dbReference>
<dbReference type="SMART" id="SM00563">
    <property type="entry name" value="PlsC"/>
    <property type="match status" value="1"/>
</dbReference>
<dbReference type="InterPro" id="IPR016181">
    <property type="entry name" value="Acyl_CoA_acyltransferase"/>
</dbReference>
<gene>
    <name evidence="12" type="ORF">BFW38_01355</name>
</gene>